<evidence type="ECO:0000313" key="1">
    <source>
        <dbReference type="EMBL" id="ABE63262.1"/>
    </source>
</evidence>
<accession>Q1QKI5</accession>
<protein>
    <submittedName>
        <fullName evidence="1">Uncharacterized protein</fullName>
    </submittedName>
</protein>
<dbReference type="EMBL" id="CP000319">
    <property type="protein sequence ID" value="ABE63262.1"/>
    <property type="molecule type" value="Genomic_DNA"/>
</dbReference>
<keyword evidence="2" id="KW-1185">Reference proteome</keyword>
<dbReference type="HOGENOM" id="CLU_2452656_0_0_5"/>
<dbReference type="KEGG" id="nha:Nham_2472"/>
<gene>
    <name evidence="1" type="ordered locus">Nham_2472</name>
</gene>
<sequence>MNAVIYPIHLRRRSERKWANRVARELPIRRSRPEGTDTCACGYTVTAPVNSQYSLHVVTNKWHCSKCNARWATEASIRCD</sequence>
<dbReference type="Proteomes" id="UP000001953">
    <property type="component" value="Chromosome"/>
</dbReference>
<organism evidence="1 2">
    <name type="scientific">Nitrobacter hamburgensis (strain DSM 10229 / NCIMB 13809 / X14)</name>
    <dbReference type="NCBI Taxonomy" id="323097"/>
    <lineage>
        <taxon>Bacteria</taxon>
        <taxon>Pseudomonadati</taxon>
        <taxon>Pseudomonadota</taxon>
        <taxon>Alphaproteobacteria</taxon>
        <taxon>Hyphomicrobiales</taxon>
        <taxon>Nitrobacteraceae</taxon>
        <taxon>Nitrobacter</taxon>
    </lineage>
</organism>
<dbReference type="AlphaFoldDB" id="Q1QKI5"/>
<evidence type="ECO:0000313" key="2">
    <source>
        <dbReference type="Proteomes" id="UP000001953"/>
    </source>
</evidence>
<dbReference type="eggNOG" id="ENOG50319UD">
    <property type="taxonomic scope" value="Bacteria"/>
</dbReference>
<proteinExistence type="predicted"/>
<reference evidence="1 2" key="1">
    <citation type="submission" date="2006-03" db="EMBL/GenBank/DDBJ databases">
        <title>Complete sequence of chromosome of Nitrobacter hamburgensis X14.</title>
        <authorList>
            <consortium name="US DOE Joint Genome Institute"/>
            <person name="Copeland A."/>
            <person name="Lucas S."/>
            <person name="Lapidus A."/>
            <person name="Barry K."/>
            <person name="Detter J.C."/>
            <person name="Glavina del Rio T."/>
            <person name="Hammon N."/>
            <person name="Israni S."/>
            <person name="Dalin E."/>
            <person name="Tice H."/>
            <person name="Pitluck S."/>
            <person name="Chain P."/>
            <person name="Malfatti S."/>
            <person name="Shin M."/>
            <person name="Vergez L."/>
            <person name="Schmutz J."/>
            <person name="Larimer F."/>
            <person name="Land M."/>
            <person name="Hauser L."/>
            <person name="Kyrpides N."/>
            <person name="Ivanova N."/>
            <person name="Ward B."/>
            <person name="Arp D."/>
            <person name="Klotz M."/>
            <person name="Stein L."/>
            <person name="O'Mullan G."/>
            <person name="Starkenburg S."/>
            <person name="Sayavedra L."/>
            <person name="Poret-Peterson A.T."/>
            <person name="Gentry M.E."/>
            <person name="Bruce D."/>
            <person name="Richardson P."/>
        </authorList>
    </citation>
    <scope>NUCLEOTIDE SEQUENCE [LARGE SCALE GENOMIC DNA]</scope>
    <source>
        <strain evidence="2">DSM 10229 / NCIMB 13809 / X14</strain>
    </source>
</reference>
<name>Q1QKI5_NITHX</name>